<dbReference type="InterPro" id="IPR019533">
    <property type="entry name" value="Peptidase_S26"/>
</dbReference>
<dbReference type="PANTHER" id="PTHR43390">
    <property type="entry name" value="SIGNAL PEPTIDASE I"/>
    <property type="match status" value="1"/>
</dbReference>
<feature type="compositionally biased region" description="Basic and acidic residues" evidence="8">
    <location>
        <begin position="50"/>
        <end position="60"/>
    </location>
</feature>
<feature type="compositionally biased region" description="Basic residues" evidence="8">
    <location>
        <begin position="116"/>
        <end position="125"/>
    </location>
</feature>
<proteinExistence type="inferred from homology"/>
<evidence type="ECO:0000256" key="5">
    <source>
        <dbReference type="ARBA" id="ARBA00022801"/>
    </source>
</evidence>
<organism evidence="10 11">
    <name type="scientific">Glycomyces buryatensis</name>
    <dbReference type="NCBI Taxonomy" id="2570927"/>
    <lineage>
        <taxon>Bacteria</taxon>
        <taxon>Bacillati</taxon>
        <taxon>Actinomycetota</taxon>
        <taxon>Actinomycetes</taxon>
        <taxon>Glycomycetales</taxon>
        <taxon>Glycomycetaceae</taxon>
        <taxon>Glycomyces</taxon>
    </lineage>
</organism>
<reference evidence="10 11" key="2">
    <citation type="submission" date="2019-05" db="EMBL/GenBank/DDBJ databases">
        <title>Glycomyces buryatensis sp. nov.</title>
        <authorList>
            <person name="Nikitina E."/>
        </authorList>
    </citation>
    <scope>NUCLEOTIDE SEQUENCE [LARGE SCALE GENOMIC DNA]</scope>
    <source>
        <strain evidence="10 11">18</strain>
    </source>
</reference>
<feature type="domain" description="Peptidase S26" evidence="9">
    <location>
        <begin position="147"/>
        <end position="344"/>
    </location>
</feature>
<dbReference type="EC" id="3.4.21.89" evidence="4 7"/>
<dbReference type="GO" id="GO:0005886">
    <property type="term" value="C:plasma membrane"/>
    <property type="evidence" value="ECO:0007669"/>
    <property type="project" value="UniProtKB-SubCell"/>
</dbReference>
<evidence type="ECO:0000256" key="4">
    <source>
        <dbReference type="ARBA" id="ARBA00013208"/>
    </source>
</evidence>
<evidence type="ECO:0000259" key="9">
    <source>
        <dbReference type="Pfam" id="PF10502"/>
    </source>
</evidence>
<dbReference type="GO" id="GO:0009003">
    <property type="term" value="F:signal peptidase activity"/>
    <property type="evidence" value="ECO:0007669"/>
    <property type="project" value="UniProtKB-EC"/>
</dbReference>
<dbReference type="Pfam" id="PF10502">
    <property type="entry name" value="Peptidase_S26"/>
    <property type="match status" value="1"/>
</dbReference>
<keyword evidence="11" id="KW-1185">Reference proteome</keyword>
<evidence type="ECO:0000256" key="2">
    <source>
        <dbReference type="ARBA" id="ARBA00004401"/>
    </source>
</evidence>
<reference evidence="11" key="1">
    <citation type="submission" date="2019-04" db="EMBL/GenBank/DDBJ databases">
        <title>Nocardioides xinjiangensis sp. nov.</title>
        <authorList>
            <person name="Liu S."/>
        </authorList>
    </citation>
    <scope>NUCLEOTIDE SEQUENCE [LARGE SCALE GENOMIC DNA]</scope>
    <source>
        <strain evidence="11">18</strain>
    </source>
</reference>
<evidence type="ECO:0000256" key="1">
    <source>
        <dbReference type="ARBA" id="ARBA00000677"/>
    </source>
</evidence>
<comment type="subcellular location">
    <subcellularLocation>
        <location evidence="2">Cell membrane</location>
        <topology evidence="2">Single-pass type II membrane protein</topology>
    </subcellularLocation>
    <subcellularLocation>
        <location evidence="7">Membrane</location>
        <topology evidence="7">Single-pass type II membrane protein</topology>
    </subcellularLocation>
</comment>
<dbReference type="AlphaFoldDB" id="A0A4S8PVZ8"/>
<dbReference type="CDD" id="cd06530">
    <property type="entry name" value="S26_SPase_I"/>
    <property type="match status" value="1"/>
</dbReference>
<feature type="active site" evidence="6">
    <location>
        <position position="177"/>
    </location>
</feature>
<protein>
    <recommendedName>
        <fullName evidence="4 7">Signal peptidase I</fullName>
        <ecNumber evidence="4 7">3.4.21.89</ecNumber>
    </recommendedName>
</protein>
<keyword evidence="7" id="KW-0645">Protease</keyword>
<evidence type="ECO:0000256" key="8">
    <source>
        <dbReference type="SAM" id="MobiDB-lite"/>
    </source>
</evidence>
<comment type="caution">
    <text evidence="10">The sequence shown here is derived from an EMBL/GenBank/DDBJ whole genome shotgun (WGS) entry which is preliminary data.</text>
</comment>
<comment type="similarity">
    <text evidence="3 7">Belongs to the peptidase S26 family.</text>
</comment>
<dbReference type="NCBIfam" id="TIGR02227">
    <property type="entry name" value="sigpep_I_bact"/>
    <property type="match status" value="1"/>
</dbReference>
<evidence type="ECO:0000256" key="6">
    <source>
        <dbReference type="PIRSR" id="PIRSR600223-1"/>
    </source>
</evidence>
<keyword evidence="5 7" id="KW-0378">Hydrolase</keyword>
<feature type="region of interest" description="Disordered" evidence="8">
    <location>
        <begin position="361"/>
        <end position="426"/>
    </location>
</feature>
<name>A0A4S8PVZ8_9ACTN</name>
<feature type="compositionally biased region" description="Pro residues" evidence="8">
    <location>
        <begin position="25"/>
        <end position="46"/>
    </location>
</feature>
<comment type="catalytic activity">
    <reaction evidence="1 7">
        <text>Cleavage of hydrophobic, N-terminal signal or leader sequences from secreted and periplasmic proteins.</text>
        <dbReference type="EC" id="3.4.21.89"/>
    </reaction>
</comment>
<gene>
    <name evidence="10" type="primary">lepB</name>
    <name evidence="10" type="ORF">FAB82_23085</name>
</gene>
<dbReference type="Gene3D" id="2.10.109.10">
    <property type="entry name" value="Umud Fragment, subunit A"/>
    <property type="match status" value="1"/>
</dbReference>
<dbReference type="SUPFAM" id="SSF51306">
    <property type="entry name" value="LexA/Signal peptidase"/>
    <property type="match status" value="1"/>
</dbReference>
<dbReference type="Proteomes" id="UP000308760">
    <property type="component" value="Unassembled WGS sequence"/>
</dbReference>
<dbReference type="PANTHER" id="PTHR43390:SF1">
    <property type="entry name" value="CHLOROPLAST PROCESSING PEPTIDASE"/>
    <property type="match status" value="1"/>
</dbReference>
<evidence type="ECO:0000313" key="10">
    <source>
        <dbReference type="EMBL" id="THV35760.1"/>
    </source>
</evidence>
<dbReference type="OrthoDB" id="9815782at2"/>
<dbReference type="InterPro" id="IPR019758">
    <property type="entry name" value="Pept_S26A_signal_pept_1_CS"/>
</dbReference>
<feature type="region of interest" description="Disordered" evidence="8">
    <location>
        <begin position="1"/>
        <end position="137"/>
    </location>
</feature>
<sequence length="426" mass="45206">MSPGSPDNGGLNGPRRIDWGRLPGPDGPVDPPPPPERSGPRRPPPGRGDSPTERIPRVDLGRAGGPTGPPDRVPGAFDNVGGADQRNRTGAHPRPTGPQNRAAGPQDKVTGSHQRPGARPKRSPRKEKEPESRLSQPHKRQYLSLWIELPLLLVVAFSAAVLLRTFAVQPFYIPSGSMEQTLQEGDKVLVLKLTQTLRTPQRGEVVVFRGTDSWDPEYRPSNSEDSFTSDVSTAVLDLIGLAEPDEKDFIKRVIAVGGDTVSCCDADGNVVVNGVSLHEDEYVYDNAPLDVEPGTCHSRLFEELTIPEGQVWVMGDHRGNSKDSRCQGPVPVENLIGRAIALVWPTDRARNLEIPASFAVLDGTTGGGGGDSGDETGDSDTSGSEAIGAVTSGWTSAAGGYQLPPALPATGMGAPLPAVQARRLAP</sequence>
<evidence type="ECO:0000256" key="3">
    <source>
        <dbReference type="ARBA" id="ARBA00009370"/>
    </source>
</evidence>
<evidence type="ECO:0000256" key="7">
    <source>
        <dbReference type="RuleBase" id="RU362042"/>
    </source>
</evidence>
<dbReference type="InterPro" id="IPR000223">
    <property type="entry name" value="Pept_S26A_signal_pept_1"/>
</dbReference>
<evidence type="ECO:0000313" key="11">
    <source>
        <dbReference type="Proteomes" id="UP000308760"/>
    </source>
</evidence>
<dbReference type="InterPro" id="IPR036286">
    <property type="entry name" value="LexA/Signal_pep-like_sf"/>
</dbReference>
<dbReference type="GO" id="GO:0004252">
    <property type="term" value="F:serine-type endopeptidase activity"/>
    <property type="evidence" value="ECO:0007669"/>
    <property type="project" value="InterPro"/>
</dbReference>
<dbReference type="EMBL" id="STGY01000073">
    <property type="protein sequence ID" value="THV35760.1"/>
    <property type="molecule type" value="Genomic_DNA"/>
</dbReference>
<dbReference type="PROSITE" id="PS00761">
    <property type="entry name" value="SPASE_I_3"/>
    <property type="match status" value="1"/>
</dbReference>
<dbReference type="GO" id="GO:0006465">
    <property type="term" value="P:signal peptide processing"/>
    <property type="evidence" value="ECO:0007669"/>
    <property type="project" value="InterPro"/>
</dbReference>
<accession>A0A4S8PVZ8</accession>
<dbReference type="PRINTS" id="PR00727">
    <property type="entry name" value="LEADERPTASE"/>
</dbReference>
<feature type="active site" evidence="6">
    <location>
        <position position="251"/>
    </location>
</feature>